<organism evidence="2">
    <name type="scientific">Timema tahoe</name>
    <dbReference type="NCBI Taxonomy" id="61484"/>
    <lineage>
        <taxon>Eukaryota</taxon>
        <taxon>Metazoa</taxon>
        <taxon>Ecdysozoa</taxon>
        <taxon>Arthropoda</taxon>
        <taxon>Hexapoda</taxon>
        <taxon>Insecta</taxon>
        <taxon>Pterygota</taxon>
        <taxon>Neoptera</taxon>
        <taxon>Polyneoptera</taxon>
        <taxon>Phasmatodea</taxon>
        <taxon>Timematodea</taxon>
        <taxon>Timematoidea</taxon>
        <taxon>Timematidae</taxon>
        <taxon>Timema</taxon>
    </lineage>
</organism>
<sequence length="258" mass="28704">MQHRSLCLCYGYRPEDAAQGHSSTVLFREIHKNAWLKKLPSVERRIGAFPKKGERVWVVFCVHDDSEAFLELYSDQKVAVAHKPDWFVSLNNCLHVSPTICPQEDEYEFVVTLSSDLVRLTAPSWDLMIEWVETIRSKLREMKILSPRENVYSKMPEARLPLAPTRDPNSPLPPPPVGPSTVLPGVEPVHSSESSDSSSSVGSVEGSTSADSSSDDSSHPPQREAYDNVSLQMGSASSSLYITHSEPPVYTRLVPQSI</sequence>
<evidence type="ECO:0000256" key="1">
    <source>
        <dbReference type="SAM" id="MobiDB-lite"/>
    </source>
</evidence>
<accession>A0A7R9IJK7</accession>
<evidence type="ECO:0008006" key="3">
    <source>
        <dbReference type="Google" id="ProtNLM"/>
    </source>
</evidence>
<name>A0A7R9IJK7_9NEOP</name>
<feature type="compositionally biased region" description="Low complexity" evidence="1">
    <location>
        <begin position="179"/>
        <end position="212"/>
    </location>
</feature>
<feature type="region of interest" description="Disordered" evidence="1">
    <location>
        <begin position="160"/>
        <end position="231"/>
    </location>
</feature>
<dbReference type="InterPro" id="IPR011993">
    <property type="entry name" value="PH-like_dom_sf"/>
</dbReference>
<dbReference type="Gene3D" id="2.30.29.30">
    <property type="entry name" value="Pleckstrin-homology domain (PH domain)/Phosphotyrosine-binding domain (PTB)"/>
    <property type="match status" value="1"/>
</dbReference>
<evidence type="ECO:0000313" key="2">
    <source>
        <dbReference type="EMBL" id="CAD7459548.1"/>
    </source>
</evidence>
<protein>
    <recommendedName>
        <fullName evidence="3">PH domain-containing protein</fullName>
    </recommendedName>
</protein>
<feature type="region of interest" description="Disordered" evidence="1">
    <location>
        <begin position="239"/>
        <end position="258"/>
    </location>
</feature>
<reference evidence="2" key="1">
    <citation type="submission" date="2020-11" db="EMBL/GenBank/DDBJ databases">
        <authorList>
            <person name="Tran Van P."/>
        </authorList>
    </citation>
    <scope>NUCLEOTIDE SEQUENCE</scope>
</reference>
<dbReference type="AlphaFoldDB" id="A0A7R9IJK7"/>
<dbReference type="SUPFAM" id="SSF50729">
    <property type="entry name" value="PH domain-like"/>
    <property type="match status" value="1"/>
</dbReference>
<dbReference type="EMBL" id="OE002953">
    <property type="protein sequence ID" value="CAD7459548.1"/>
    <property type="molecule type" value="Genomic_DNA"/>
</dbReference>
<feature type="compositionally biased region" description="Basic and acidic residues" evidence="1">
    <location>
        <begin position="216"/>
        <end position="226"/>
    </location>
</feature>
<proteinExistence type="predicted"/>
<gene>
    <name evidence="2" type="ORF">TTEB3V08_LOCUS7500</name>
</gene>